<dbReference type="GO" id="GO:0004674">
    <property type="term" value="F:protein serine/threonine kinase activity"/>
    <property type="evidence" value="ECO:0007669"/>
    <property type="project" value="UniProtKB-KW"/>
</dbReference>
<comment type="subcellular location">
    <subcellularLocation>
        <location evidence="1">Membrane</location>
        <topology evidence="1">Single-pass type I membrane protein</topology>
    </subcellularLocation>
</comment>
<feature type="region of interest" description="Disordered" evidence="8">
    <location>
        <begin position="50"/>
        <end position="91"/>
    </location>
</feature>
<reference evidence="9" key="2">
    <citation type="submission" date="2020-07" db="EMBL/GenBank/DDBJ databases">
        <authorList>
            <person name="Vera ALvarez R."/>
            <person name="Arias-Moreno D.M."/>
            <person name="Jimenez-Jacinto V."/>
            <person name="Jimenez-Bremont J.F."/>
            <person name="Swaminathan K."/>
            <person name="Moose S.P."/>
            <person name="Guerrero-Gonzalez M.L."/>
            <person name="Marino-Ramirez L."/>
            <person name="Landsman D."/>
            <person name="Rodriguez-Kessler M."/>
            <person name="Delgado-Sanchez P."/>
        </authorList>
    </citation>
    <scope>NUCLEOTIDE SEQUENCE</scope>
    <source>
        <tissue evidence="9">Cladode</tissue>
    </source>
</reference>
<sequence>MLSLVGIPEEDREKAERMVKVALWCVQYLPKTRPMMSSVVKMLEGGIDIDTPPNPFDHLDDNLPLGGGSKDSSSNQYSSSEQTQTNSFQPVQSNKLEIQIATI</sequence>
<reference evidence="9" key="1">
    <citation type="journal article" date="2013" name="J. Plant Res.">
        <title>Effect of fungi and light on seed germination of three Opuntia species from semiarid lands of central Mexico.</title>
        <authorList>
            <person name="Delgado-Sanchez P."/>
            <person name="Jimenez-Bremont J.F."/>
            <person name="Guerrero-Gonzalez Mde L."/>
            <person name="Flores J."/>
        </authorList>
    </citation>
    <scope>NUCLEOTIDE SEQUENCE</scope>
    <source>
        <tissue evidence="9">Cladode</tissue>
    </source>
</reference>
<keyword evidence="2" id="KW-0723">Serine/threonine-protein kinase</keyword>
<organism evidence="9">
    <name type="scientific">Opuntia streptacantha</name>
    <name type="common">Prickly pear cactus</name>
    <name type="synonym">Opuntia cardona</name>
    <dbReference type="NCBI Taxonomy" id="393608"/>
    <lineage>
        <taxon>Eukaryota</taxon>
        <taxon>Viridiplantae</taxon>
        <taxon>Streptophyta</taxon>
        <taxon>Embryophyta</taxon>
        <taxon>Tracheophyta</taxon>
        <taxon>Spermatophyta</taxon>
        <taxon>Magnoliopsida</taxon>
        <taxon>eudicotyledons</taxon>
        <taxon>Gunneridae</taxon>
        <taxon>Pentapetalae</taxon>
        <taxon>Caryophyllales</taxon>
        <taxon>Cactineae</taxon>
        <taxon>Cactaceae</taxon>
        <taxon>Opuntioideae</taxon>
        <taxon>Opuntia</taxon>
    </lineage>
</organism>
<evidence type="ECO:0000256" key="8">
    <source>
        <dbReference type="SAM" id="MobiDB-lite"/>
    </source>
</evidence>
<accession>A0A7C8YZV9</accession>
<evidence type="ECO:0000256" key="1">
    <source>
        <dbReference type="ARBA" id="ARBA00004479"/>
    </source>
</evidence>
<keyword evidence="7" id="KW-0325">Glycoprotein</keyword>
<protein>
    <recommendedName>
        <fullName evidence="10">Receptor protein serine/threonine kinase</fullName>
    </recommendedName>
</protein>
<evidence type="ECO:0000313" key="9">
    <source>
        <dbReference type="EMBL" id="MBA4630151.1"/>
    </source>
</evidence>
<evidence type="ECO:0000256" key="4">
    <source>
        <dbReference type="ARBA" id="ARBA00022729"/>
    </source>
</evidence>
<dbReference type="EMBL" id="GISG01072301">
    <property type="protein sequence ID" value="MBA4630151.1"/>
    <property type="molecule type" value="Transcribed_RNA"/>
</dbReference>
<dbReference type="GO" id="GO:0016020">
    <property type="term" value="C:membrane"/>
    <property type="evidence" value="ECO:0007669"/>
    <property type="project" value="UniProtKB-SubCell"/>
</dbReference>
<name>A0A7C8YZV9_OPUST</name>
<keyword evidence="3" id="KW-0812">Transmembrane</keyword>
<dbReference type="InterPro" id="IPR045874">
    <property type="entry name" value="LRK10/LRL21-25-like"/>
</dbReference>
<keyword evidence="2" id="KW-0418">Kinase</keyword>
<evidence type="ECO:0000256" key="3">
    <source>
        <dbReference type="ARBA" id="ARBA00022692"/>
    </source>
</evidence>
<evidence type="ECO:0008006" key="10">
    <source>
        <dbReference type="Google" id="ProtNLM"/>
    </source>
</evidence>
<evidence type="ECO:0000256" key="7">
    <source>
        <dbReference type="ARBA" id="ARBA00023180"/>
    </source>
</evidence>
<dbReference type="AlphaFoldDB" id="A0A7C8YZV9"/>
<keyword evidence="6" id="KW-0472">Membrane</keyword>
<proteinExistence type="predicted"/>
<keyword evidence="4" id="KW-0732">Signal</keyword>
<keyword evidence="5" id="KW-1133">Transmembrane helix</keyword>
<evidence type="ECO:0000256" key="2">
    <source>
        <dbReference type="ARBA" id="ARBA00022527"/>
    </source>
</evidence>
<keyword evidence="2" id="KW-0808">Transferase</keyword>
<evidence type="ECO:0000256" key="6">
    <source>
        <dbReference type="ARBA" id="ARBA00023136"/>
    </source>
</evidence>
<feature type="compositionally biased region" description="Low complexity" evidence="8">
    <location>
        <begin position="72"/>
        <end position="87"/>
    </location>
</feature>
<dbReference type="PANTHER" id="PTHR27009">
    <property type="entry name" value="RUST RESISTANCE KINASE LR10-RELATED"/>
    <property type="match status" value="1"/>
</dbReference>
<evidence type="ECO:0000256" key="5">
    <source>
        <dbReference type="ARBA" id="ARBA00022989"/>
    </source>
</evidence>